<dbReference type="InterPro" id="IPR012334">
    <property type="entry name" value="Pectin_lyas_fold"/>
</dbReference>
<accession>A0A6A6LQQ1</accession>
<evidence type="ECO:0000256" key="6">
    <source>
        <dbReference type="ARBA" id="ARBA00023295"/>
    </source>
</evidence>
<evidence type="ECO:0000256" key="5">
    <source>
        <dbReference type="ARBA" id="ARBA00022801"/>
    </source>
</evidence>
<dbReference type="SUPFAM" id="SSF51126">
    <property type="entry name" value="Pectin lyase-like"/>
    <property type="match status" value="1"/>
</dbReference>
<evidence type="ECO:0000313" key="9">
    <source>
        <dbReference type="EMBL" id="KAF2302578.1"/>
    </source>
</evidence>
<reference evidence="9 10" key="1">
    <citation type="journal article" date="2020" name="Mol. Plant">
        <title>The Chromosome-Based Rubber Tree Genome Provides New Insights into Spurge Genome Evolution and Rubber Biosynthesis.</title>
        <authorList>
            <person name="Liu J."/>
            <person name="Shi C."/>
            <person name="Shi C.C."/>
            <person name="Li W."/>
            <person name="Zhang Q.J."/>
            <person name="Zhang Y."/>
            <person name="Li K."/>
            <person name="Lu H.F."/>
            <person name="Shi C."/>
            <person name="Zhu S.T."/>
            <person name="Xiao Z.Y."/>
            <person name="Nan H."/>
            <person name="Yue Y."/>
            <person name="Zhu X.G."/>
            <person name="Wu Y."/>
            <person name="Hong X.N."/>
            <person name="Fan G.Y."/>
            <person name="Tong Y."/>
            <person name="Zhang D."/>
            <person name="Mao C.L."/>
            <person name="Liu Y.L."/>
            <person name="Hao S.J."/>
            <person name="Liu W.Q."/>
            <person name="Lv M.Q."/>
            <person name="Zhang H.B."/>
            <person name="Liu Y."/>
            <person name="Hu-Tang G.R."/>
            <person name="Wang J.P."/>
            <person name="Wang J.H."/>
            <person name="Sun Y.H."/>
            <person name="Ni S.B."/>
            <person name="Chen W.B."/>
            <person name="Zhang X.C."/>
            <person name="Jiao Y.N."/>
            <person name="Eichler E.E."/>
            <person name="Li G.H."/>
            <person name="Liu X."/>
            <person name="Gao L.Z."/>
        </authorList>
    </citation>
    <scope>NUCLEOTIDE SEQUENCE [LARGE SCALE GENOMIC DNA]</scope>
    <source>
        <strain evidence="10">cv. GT1</strain>
        <tissue evidence="9">Leaf</tissue>
    </source>
</reference>
<evidence type="ECO:0000313" key="10">
    <source>
        <dbReference type="Proteomes" id="UP000467840"/>
    </source>
</evidence>
<dbReference type="Pfam" id="PF00295">
    <property type="entry name" value="Glyco_hydro_28"/>
    <property type="match status" value="2"/>
</dbReference>
<keyword evidence="7" id="KW-0961">Cell wall biogenesis/degradation</keyword>
<gene>
    <name evidence="9" type="ORF">GH714_037855</name>
</gene>
<dbReference type="PANTHER" id="PTHR31375">
    <property type="match status" value="1"/>
</dbReference>
<comment type="subcellular location">
    <subcellularLocation>
        <location evidence="1">Secreted</location>
        <location evidence="1">Cell wall</location>
    </subcellularLocation>
</comment>
<dbReference type="InterPro" id="IPR011050">
    <property type="entry name" value="Pectin_lyase_fold/virulence"/>
</dbReference>
<dbReference type="InterPro" id="IPR000743">
    <property type="entry name" value="Glyco_hydro_28"/>
</dbReference>
<dbReference type="GO" id="GO:0005975">
    <property type="term" value="P:carbohydrate metabolic process"/>
    <property type="evidence" value="ECO:0007669"/>
    <property type="project" value="InterPro"/>
</dbReference>
<comment type="caution">
    <text evidence="9">The sequence shown here is derived from an EMBL/GenBank/DDBJ whole genome shotgun (WGS) entry which is preliminary data.</text>
</comment>
<keyword evidence="4" id="KW-0964">Secreted</keyword>
<organism evidence="9 10">
    <name type="scientific">Hevea brasiliensis</name>
    <name type="common">Para rubber tree</name>
    <name type="synonym">Siphonia brasiliensis</name>
    <dbReference type="NCBI Taxonomy" id="3981"/>
    <lineage>
        <taxon>Eukaryota</taxon>
        <taxon>Viridiplantae</taxon>
        <taxon>Streptophyta</taxon>
        <taxon>Embryophyta</taxon>
        <taxon>Tracheophyta</taxon>
        <taxon>Spermatophyta</taxon>
        <taxon>Magnoliopsida</taxon>
        <taxon>eudicotyledons</taxon>
        <taxon>Gunneridae</taxon>
        <taxon>Pentapetalae</taxon>
        <taxon>rosids</taxon>
        <taxon>fabids</taxon>
        <taxon>Malpighiales</taxon>
        <taxon>Euphorbiaceae</taxon>
        <taxon>Crotonoideae</taxon>
        <taxon>Micrandreae</taxon>
        <taxon>Hevea</taxon>
    </lineage>
</organism>
<evidence type="ECO:0000256" key="3">
    <source>
        <dbReference type="ARBA" id="ARBA00022512"/>
    </source>
</evidence>
<dbReference type="EMBL" id="JAAGAX010000010">
    <property type="protein sequence ID" value="KAF2302578.1"/>
    <property type="molecule type" value="Genomic_DNA"/>
</dbReference>
<comment type="similarity">
    <text evidence="2 8">Belongs to the glycosyl hydrolase 28 family.</text>
</comment>
<dbReference type="GO" id="GO:0004650">
    <property type="term" value="F:polygalacturonase activity"/>
    <property type="evidence" value="ECO:0007669"/>
    <property type="project" value="InterPro"/>
</dbReference>
<name>A0A6A6LQQ1_HEVBR</name>
<evidence type="ECO:0000256" key="1">
    <source>
        <dbReference type="ARBA" id="ARBA00004191"/>
    </source>
</evidence>
<protein>
    <submittedName>
        <fullName evidence="9">Uncharacterized protein</fullName>
    </submittedName>
</protein>
<evidence type="ECO:0000256" key="2">
    <source>
        <dbReference type="ARBA" id="ARBA00008834"/>
    </source>
</evidence>
<proteinExistence type="inferred from homology"/>
<dbReference type="GO" id="GO:0071555">
    <property type="term" value="P:cell wall organization"/>
    <property type="evidence" value="ECO:0007669"/>
    <property type="project" value="UniProtKB-KW"/>
</dbReference>
<evidence type="ECO:0000256" key="8">
    <source>
        <dbReference type="RuleBase" id="RU361169"/>
    </source>
</evidence>
<dbReference type="Gene3D" id="2.160.20.10">
    <property type="entry name" value="Single-stranded right-handed beta-helix, Pectin lyase-like"/>
    <property type="match status" value="2"/>
</dbReference>
<keyword evidence="3" id="KW-0134">Cell wall</keyword>
<keyword evidence="6 8" id="KW-0326">Glycosidase</keyword>
<evidence type="ECO:0000256" key="7">
    <source>
        <dbReference type="ARBA" id="ARBA00023316"/>
    </source>
</evidence>
<dbReference type="Proteomes" id="UP000467840">
    <property type="component" value="Chromosome 4"/>
</dbReference>
<keyword evidence="5 8" id="KW-0378">Hydrolase</keyword>
<dbReference type="AlphaFoldDB" id="A0A6A6LQQ1"/>
<keyword evidence="10" id="KW-1185">Reference proteome</keyword>
<evidence type="ECO:0000256" key="4">
    <source>
        <dbReference type="ARBA" id="ARBA00022525"/>
    </source>
</evidence>
<sequence>MKGWPCLGRRVLGWAEARPRTKPCGPRPKADNIYPREAPVTFGIRADPSWSTQAKRTEANRLTVADSLSSSYVFPAKLFMNAWEAVCKTAQETTLIVPARKTFLLNPVKFLGPCKSPSIQILVLGNIVAPSKMSDWTTPYMGSWIVFARVNGVKVIGNGQIDGRGFECGNVHPARFLSVSYCDNVTISNLHITNPETSPNTDGMDLTHSTKIHVRNCHLSTGDDCIANLLVALMYSFVECLAVKVMVSVLEAWDTMDIMI</sequence>